<dbReference type="EMBL" id="JAUIZM010000002">
    <property type="protein sequence ID" value="KAK1398255.1"/>
    <property type="molecule type" value="Genomic_DNA"/>
</dbReference>
<dbReference type="Pfam" id="PF22992">
    <property type="entry name" value="C2CH-4th_BIRD-IDD"/>
    <property type="match status" value="1"/>
</dbReference>
<dbReference type="AlphaFoldDB" id="A0AAD8J5M1"/>
<keyword evidence="1" id="KW-0479">Metal-binding</keyword>
<feature type="domain" description="BIRD-IDD transcription factor third C2HC zinc finger" evidence="9">
    <location>
        <begin position="82"/>
        <end position="104"/>
    </location>
</feature>
<evidence type="ECO:0000259" key="9">
    <source>
        <dbReference type="Pfam" id="PF22995"/>
    </source>
</evidence>
<evidence type="ECO:0000256" key="4">
    <source>
        <dbReference type="ARBA" id="ARBA00022833"/>
    </source>
</evidence>
<evidence type="ECO:0000256" key="3">
    <source>
        <dbReference type="ARBA" id="ARBA00022771"/>
    </source>
</evidence>
<evidence type="ECO:0000256" key="1">
    <source>
        <dbReference type="ARBA" id="ARBA00022723"/>
    </source>
</evidence>
<feature type="domain" description="BIRD-IDD transcription factor fourth C2HC zinc finger" evidence="8">
    <location>
        <begin position="108"/>
        <end position="134"/>
    </location>
</feature>
<proteinExistence type="predicted"/>
<dbReference type="Gene3D" id="3.30.160.60">
    <property type="entry name" value="Classic Zinc Finger"/>
    <property type="match status" value="1"/>
</dbReference>
<dbReference type="GO" id="GO:0008270">
    <property type="term" value="F:zinc ion binding"/>
    <property type="evidence" value="ECO:0007669"/>
    <property type="project" value="UniProtKB-KW"/>
</dbReference>
<dbReference type="Proteomes" id="UP001237642">
    <property type="component" value="Unassembled WGS sequence"/>
</dbReference>
<comment type="caution">
    <text evidence="10">The sequence shown here is derived from an EMBL/GenBank/DDBJ whole genome shotgun (WGS) entry which is preliminary data.</text>
</comment>
<protein>
    <submittedName>
        <fullName evidence="10">Uncharacterized protein</fullName>
    </submittedName>
</protein>
<evidence type="ECO:0000256" key="7">
    <source>
        <dbReference type="SAM" id="MobiDB-lite"/>
    </source>
</evidence>
<reference evidence="10" key="1">
    <citation type="submission" date="2023-02" db="EMBL/GenBank/DDBJ databases">
        <title>Genome of toxic invasive species Heracleum sosnowskyi carries increased number of genes despite the absence of recent whole-genome duplications.</title>
        <authorList>
            <person name="Schelkunov M."/>
            <person name="Shtratnikova V."/>
            <person name="Makarenko M."/>
            <person name="Klepikova A."/>
            <person name="Omelchenko D."/>
            <person name="Novikova G."/>
            <person name="Obukhova E."/>
            <person name="Bogdanov V."/>
            <person name="Penin A."/>
            <person name="Logacheva M."/>
        </authorList>
    </citation>
    <scope>NUCLEOTIDE SEQUENCE</scope>
    <source>
        <strain evidence="10">Hsosn_3</strain>
        <tissue evidence="10">Leaf</tissue>
    </source>
</reference>
<dbReference type="PANTHER" id="PTHR10593:SF236">
    <property type="entry name" value="PROTEIN INDETERMINATE-DOMAIN 11"/>
    <property type="match status" value="1"/>
</dbReference>
<keyword evidence="5" id="KW-0805">Transcription regulation</keyword>
<feature type="region of interest" description="Disordered" evidence="7">
    <location>
        <begin position="12"/>
        <end position="40"/>
    </location>
</feature>
<keyword evidence="6" id="KW-0804">Transcription</keyword>
<dbReference type="InterPro" id="IPR055185">
    <property type="entry name" value="C2CH-4th_BIRD-IDD"/>
</dbReference>
<evidence type="ECO:0000256" key="5">
    <source>
        <dbReference type="ARBA" id="ARBA00023015"/>
    </source>
</evidence>
<keyword evidence="11" id="KW-1185">Reference proteome</keyword>
<accession>A0AAD8J5M1</accession>
<evidence type="ECO:0000313" key="11">
    <source>
        <dbReference type="Proteomes" id="UP001237642"/>
    </source>
</evidence>
<evidence type="ECO:0000256" key="2">
    <source>
        <dbReference type="ARBA" id="ARBA00022737"/>
    </source>
</evidence>
<reference evidence="10" key="2">
    <citation type="submission" date="2023-05" db="EMBL/GenBank/DDBJ databases">
        <authorList>
            <person name="Schelkunov M.I."/>
        </authorList>
    </citation>
    <scope>NUCLEOTIDE SEQUENCE</scope>
    <source>
        <strain evidence="10">Hsosn_3</strain>
        <tissue evidence="10">Leaf</tissue>
    </source>
</reference>
<feature type="region of interest" description="Disordered" evidence="7">
    <location>
        <begin position="333"/>
        <end position="359"/>
    </location>
</feature>
<feature type="region of interest" description="Disordered" evidence="7">
    <location>
        <begin position="257"/>
        <end position="292"/>
    </location>
</feature>
<sequence>MNQHQQCNLYGGTHMAATTRVSPPPSPVHSKRKRQEITGKNDEEAEVIALSIEEITAENNFSCDFTSLKKHYKRKHSEKTLDCPKCYKKYAVQADLRAHLKTCGTKDYKCECGAVFARRDSYITHQTLCGALVKHLFSKDEDFSTPRTSQGNLFGPTIVDNSCSHLTNPADFSAHITTSDNLFPSLENNILAPPYSSLQSSALFSNQSENRNIITATNLGNYSNAQVSEFISDSNFDVNVLYDRLFAVSSAPSTALPQEAPQQGYSLSNQGNSASFTRSMKNSTGPIASSLDTDNSHTYLEFSGATSKNSHFSVFQSNTSNYVSQNCCPSEIPGGDQFNQEQLHGSNNRVGGNANFSES</sequence>
<feature type="compositionally biased region" description="Polar residues" evidence="7">
    <location>
        <begin position="337"/>
        <end position="359"/>
    </location>
</feature>
<dbReference type="InterPro" id="IPR031140">
    <property type="entry name" value="IDD1-16"/>
</dbReference>
<gene>
    <name evidence="10" type="ORF">POM88_008118</name>
</gene>
<organism evidence="10 11">
    <name type="scientific">Heracleum sosnowskyi</name>
    <dbReference type="NCBI Taxonomy" id="360622"/>
    <lineage>
        <taxon>Eukaryota</taxon>
        <taxon>Viridiplantae</taxon>
        <taxon>Streptophyta</taxon>
        <taxon>Embryophyta</taxon>
        <taxon>Tracheophyta</taxon>
        <taxon>Spermatophyta</taxon>
        <taxon>Magnoliopsida</taxon>
        <taxon>eudicotyledons</taxon>
        <taxon>Gunneridae</taxon>
        <taxon>Pentapetalae</taxon>
        <taxon>asterids</taxon>
        <taxon>campanulids</taxon>
        <taxon>Apiales</taxon>
        <taxon>Apiaceae</taxon>
        <taxon>Apioideae</taxon>
        <taxon>apioid superclade</taxon>
        <taxon>Tordylieae</taxon>
        <taxon>Tordyliinae</taxon>
        <taxon>Heracleum</taxon>
    </lineage>
</organism>
<evidence type="ECO:0000256" key="6">
    <source>
        <dbReference type="ARBA" id="ARBA00023163"/>
    </source>
</evidence>
<keyword evidence="4" id="KW-0862">Zinc</keyword>
<dbReference type="PANTHER" id="PTHR10593">
    <property type="entry name" value="SERINE/THREONINE-PROTEIN KINASE RIO"/>
    <property type="match status" value="1"/>
</dbReference>
<keyword evidence="2" id="KW-0677">Repeat</keyword>
<evidence type="ECO:0000259" key="8">
    <source>
        <dbReference type="Pfam" id="PF22992"/>
    </source>
</evidence>
<keyword evidence="3" id="KW-0863">Zinc-finger</keyword>
<dbReference type="Pfam" id="PF22995">
    <property type="entry name" value="C2CH-3rd_BIRD-IDD"/>
    <property type="match status" value="1"/>
</dbReference>
<evidence type="ECO:0000313" key="10">
    <source>
        <dbReference type="EMBL" id="KAK1398255.1"/>
    </source>
</evidence>
<dbReference type="InterPro" id="IPR055187">
    <property type="entry name" value="C2CH-3rd_BIRD-IDD"/>
</dbReference>
<name>A0AAD8J5M1_9APIA</name>